<dbReference type="PANTHER" id="PTHR45618">
    <property type="entry name" value="MITOCHONDRIAL DICARBOXYLATE CARRIER-RELATED"/>
    <property type="match status" value="1"/>
</dbReference>
<evidence type="ECO:0000256" key="5">
    <source>
        <dbReference type="ARBA" id="ARBA00022737"/>
    </source>
</evidence>
<dbReference type="EMBL" id="JADGJW010000635">
    <property type="protein sequence ID" value="KAJ3214273.1"/>
    <property type="molecule type" value="Genomic_DNA"/>
</dbReference>
<comment type="caution">
    <text evidence="12">The sequence shown here is derived from an EMBL/GenBank/DDBJ whole genome shotgun (WGS) entry which is preliminary data.</text>
</comment>
<evidence type="ECO:0000256" key="7">
    <source>
        <dbReference type="ARBA" id="ARBA00023128"/>
    </source>
</evidence>
<dbReference type="InterPro" id="IPR018108">
    <property type="entry name" value="MCP_transmembrane"/>
</dbReference>
<dbReference type="GO" id="GO:0031966">
    <property type="term" value="C:mitochondrial membrane"/>
    <property type="evidence" value="ECO:0007669"/>
    <property type="project" value="UniProtKB-SubCell"/>
</dbReference>
<keyword evidence="6 11" id="KW-1133">Transmembrane helix</keyword>
<dbReference type="SUPFAM" id="SSF103506">
    <property type="entry name" value="Mitochondrial carrier"/>
    <property type="match status" value="1"/>
</dbReference>
<comment type="subcellular location">
    <subcellularLocation>
        <location evidence="1">Mitochondrion membrane</location>
        <topology evidence="1">Multi-pass membrane protein</topology>
    </subcellularLocation>
</comment>
<keyword evidence="4 9" id="KW-0812">Transmembrane</keyword>
<sequence length="322" mass="35039">MSLNKTLNDSIPQNTSIIKEITCGGCANAVSTTILNVFDVTKVRLQIQHARGGELMYESISQAIKKIYVEEGFKGLTLPGLPASIIRELTYSGLRFGLYTPLKNAISNLISTETKETPFIVKFFSGMLTGIIGSSLANPTDLVKIRMQAEAGLLKNGVFVTGLNKGLIPSYNNTLHCFYKIWKEEGGSRALYKGVSATALRAGCVSGGQLASYDHTKSTMKKYGIFKEGVGLHVFASVVAGLVATTLAAPADLIKTRLLGQRCDSSIKYNGIFDCAVKTVTLEGPFGLFRGWLPSYFRIAPHFIITLPLFEFFRKLMGLNAL</sequence>
<proteinExistence type="inferred from homology"/>
<evidence type="ECO:0000313" key="12">
    <source>
        <dbReference type="EMBL" id="KAJ3214273.1"/>
    </source>
</evidence>
<dbReference type="GO" id="GO:0055085">
    <property type="term" value="P:transmembrane transport"/>
    <property type="evidence" value="ECO:0007669"/>
    <property type="project" value="InterPro"/>
</dbReference>
<dbReference type="Gene3D" id="1.50.40.10">
    <property type="entry name" value="Mitochondrial carrier domain"/>
    <property type="match status" value="2"/>
</dbReference>
<dbReference type="InterPro" id="IPR050391">
    <property type="entry name" value="Mito_Metabolite_Transporter"/>
</dbReference>
<reference evidence="12" key="1">
    <citation type="submission" date="2020-05" db="EMBL/GenBank/DDBJ databases">
        <title>Phylogenomic resolution of chytrid fungi.</title>
        <authorList>
            <person name="Stajich J.E."/>
            <person name="Amses K."/>
            <person name="Simmons R."/>
            <person name="Seto K."/>
            <person name="Myers J."/>
            <person name="Bonds A."/>
            <person name="Quandt C.A."/>
            <person name="Barry K."/>
            <person name="Liu P."/>
            <person name="Grigoriev I."/>
            <person name="Longcore J.E."/>
            <person name="James T.Y."/>
        </authorList>
    </citation>
    <scope>NUCLEOTIDE SEQUENCE</scope>
    <source>
        <strain evidence="12">JEL0476</strain>
    </source>
</reference>
<feature type="repeat" description="Solcar" evidence="9">
    <location>
        <begin position="117"/>
        <end position="219"/>
    </location>
</feature>
<keyword evidence="3 10" id="KW-0813">Transport</keyword>
<evidence type="ECO:0000256" key="11">
    <source>
        <dbReference type="SAM" id="Phobius"/>
    </source>
</evidence>
<dbReference type="PRINTS" id="PR00926">
    <property type="entry name" value="MITOCARRIER"/>
</dbReference>
<keyword evidence="13" id="KW-1185">Reference proteome</keyword>
<evidence type="ECO:0000256" key="10">
    <source>
        <dbReference type="RuleBase" id="RU000488"/>
    </source>
</evidence>
<evidence type="ECO:0000256" key="9">
    <source>
        <dbReference type="PROSITE-ProRule" id="PRU00282"/>
    </source>
</evidence>
<protein>
    <submittedName>
        <fullName evidence="12">Uncharacterized protein</fullName>
    </submittedName>
</protein>
<name>A0AAD5XXW5_9FUNG</name>
<accession>A0AAD5XXW5</accession>
<keyword evidence="8 9" id="KW-0472">Membrane</keyword>
<evidence type="ECO:0000313" key="13">
    <source>
        <dbReference type="Proteomes" id="UP001211065"/>
    </source>
</evidence>
<gene>
    <name evidence="12" type="ORF">HK099_006947</name>
</gene>
<evidence type="ECO:0000256" key="8">
    <source>
        <dbReference type="ARBA" id="ARBA00023136"/>
    </source>
</evidence>
<feature type="repeat" description="Solcar" evidence="9">
    <location>
        <begin position="228"/>
        <end position="316"/>
    </location>
</feature>
<organism evidence="12 13">
    <name type="scientific">Clydaea vesicula</name>
    <dbReference type="NCBI Taxonomy" id="447962"/>
    <lineage>
        <taxon>Eukaryota</taxon>
        <taxon>Fungi</taxon>
        <taxon>Fungi incertae sedis</taxon>
        <taxon>Chytridiomycota</taxon>
        <taxon>Chytridiomycota incertae sedis</taxon>
        <taxon>Chytridiomycetes</taxon>
        <taxon>Lobulomycetales</taxon>
        <taxon>Lobulomycetaceae</taxon>
        <taxon>Clydaea</taxon>
    </lineage>
</organism>
<dbReference type="AlphaFoldDB" id="A0AAD5XXW5"/>
<dbReference type="InterPro" id="IPR002067">
    <property type="entry name" value="MCP"/>
</dbReference>
<comment type="similarity">
    <text evidence="2 10">Belongs to the mitochondrial carrier (TC 2.A.29) family.</text>
</comment>
<evidence type="ECO:0000256" key="4">
    <source>
        <dbReference type="ARBA" id="ARBA00022692"/>
    </source>
</evidence>
<keyword evidence="7" id="KW-0496">Mitochondrion</keyword>
<evidence type="ECO:0000256" key="6">
    <source>
        <dbReference type="ARBA" id="ARBA00022989"/>
    </source>
</evidence>
<dbReference type="PROSITE" id="PS50920">
    <property type="entry name" value="SOLCAR"/>
    <property type="match status" value="3"/>
</dbReference>
<evidence type="ECO:0000256" key="2">
    <source>
        <dbReference type="ARBA" id="ARBA00006375"/>
    </source>
</evidence>
<evidence type="ECO:0000256" key="3">
    <source>
        <dbReference type="ARBA" id="ARBA00022448"/>
    </source>
</evidence>
<feature type="repeat" description="Solcar" evidence="9">
    <location>
        <begin position="15"/>
        <end position="105"/>
    </location>
</feature>
<evidence type="ECO:0000256" key="1">
    <source>
        <dbReference type="ARBA" id="ARBA00004225"/>
    </source>
</evidence>
<feature type="transmembrane region" description="Helical" evidence="11">
    <location>
        <begin position="230"/>
        <end position="249"/>
    </location>
</feature>
<dbReference type="Proteomes" id="UP001211065">
    <property type="component" value="Unassembled WGS sequence"/>
</dbReference>
<dbReference type="Pfam" id="PF00153">
    <property type="entry name" value="Mito_carr"/>
    <property type="match status" value="3"/>
</dbReference>
<keyword evidence="5" id="KW-0677">Repeat</keyword>
<dbReference type="InterPro" id="IPR023395">
    <property type="entry name" value="MCP_dom_sf"/>
</dbReference>